<dbReference type="GO" id="GO:0050909">
    <property type="term" value="P:sensory perception of taste"/>
    <property type="evidence" value="ECO:0007669"/>
    <property type="project" value="InterPro"/>
</dbReference>
<feature type="transmembrane region" description="Helical" evidence="6">
    <location>
        <begin position="343"/>
        <end position="363"/>
    </location>
</feature>
<evidence type="ECO:0000256" key="1">
    <source>
        <dbReference type="ARBA" id="ARBA00004651"/>
    </source>
</evidence>
<evidence type="ECO:0000313" key="9">
    <source>
        <dbReference type="Proteomes" id="UP000494163"/>
    </source>
</evidence>
<comment type="subcellular location">
    <subcellularLocation>
        <location evidence="1 6">Cell membrane</location>
        <topology evidence="1 6">Multi-pass membrane protein</topology>
    </subcellularLocation>
</comment>
<dbReference type="EMBL" id="CP012526">
    <property type="protein sequence ID" value="ALC46157.1"/>
    <property type="molecule type" value="Genomic_DNA"/>
</dbReference>
<feature type="transmembrane region" description="Helical" evidence="6">
    <location>
        <begin position="118"/>
        <end position="140"/>
    </location>
</feature>
<evidence type="ECO:0000256" key="7">
    <source>
        <dbReference type="SAM" id="Coils"/>
    </source>
</evidence>
<feature type="transmembrane region" description="Helical" evidence="6">
    <location>
        <begin position="56"/>
        <end position="77"/>
    </location>
</feature>
<keyword evidence="7" id="KW-0175">Coiled coil</keyword>
<evidence type="ECO:0000256" key="6">
    <source>
        <dbReference type="RuleBase" id="RU363108"/>
    </source>
</evidence>
<comment type="similarity">
    <text evidence="6">Belongs to the insect chemoreceptor superfamily. Gustatory receptor (GR) family.</text>
</comment>
<name>A0A0M4F4A1_DROBS</name>
<keyword evidence="4 6" id="KW-1133">Transmembrane helix</keyword>
<dbReference type="InterPro" id="IPR013604">
    <property type="entry name" value="7TM_chemorcpt"/>
</dbReference>
<evidence type="ECO:0000256" key="3">
    <source>
        <dbReference type="ARBA" id="ARBA00022692"/>
    </source>
</evidence>
<keyword evidence="6" id="KW-0807">Transducer</keyword>
<sequence length="366" mass="42178">MGIIHFELRGNALDGSLLAMPCFWLKCLSVLLRILCCIAYTYLSIGYIMTLENMHLALIAALRLLGCISCAVLMLLLQLRHGQRVLRLVNRYLRLFRRLRALLQVPPHGALFGGKRELLLLCSLVLCLAYESFCPVPGLLQNLTLFEAFFSLCEVYITVGAAMILHICFVGYLSLGVLYQQLNRFVRQQLRQQLRRLELQRNQLTRQQLRAAGCCLDECISIYDEVQRVSRSFQRLFDLHMCLMLLFGFLSMGCVCYYIMLSKFNCTSLWILVAKMLADIVLLTLAVQGAGSYSRVVKRLSVENFYITERSEWHKKLEMFLGRLNIFEFRVRPLGLFEVSNELILLFLSGLVTYLTYIIQYGLQTQ</sequence>
<evidence type="ECO:0000256" key="4">
    <source>
        <dbReference type="ARBA" id="ARBA00022989"/>
    </source>
</evidence>
<protein>
    <recommendedName>
        <fullName evidence="6">Gustatory receptor</fullName>
    </recommendedName>
</protein>
<dbReference type="Pfam" id="PF08395">
    <property type="entry name" value="7tm_7"/>
    <property type="match status" value="1"/>
</dbReference>
<comment type="function">
    <text evidence="6">Gustatory receptor which mediates acceptance or avoidance behavior, depending on its substrates.</text>
</comment>
<keyword evidence="6" id="KW-0675">Receptor</keyword>
<dbReference type="SMR" id="A0A0M4F4A1"/>
<keyword evidence="5 6" id="KW-0472">Membrane</keyword>
<evidence type="ECO:0000256" key="5">
    <source>
        <dbReference type="ARBA" id="ARBA00023136"/>
    </source>
</evidence>
<reference evidence="8 9" key="1">
    <citation type="submission" date="2015-08" db="EMBL/GenBank/DDBJ databases">
        <title>Ancestral chromatin configuration constrains chromatin evolution on differentiating sex chromosomes in Drosophila.</title>
        <authorList>
            <person name="Zhou Q."/>
            <person name="Bachtrog D."/>
        </authorList>
    </citation>
    <scope>NUCLEOTIDE SEQUENCE [LARGE SCALE GENOMIC DNA]</scope>
    <source>
        <tissue evidence="8">Whole larvae</tissue>
    </source>
</reference>
<keyword evidence="9" id="KW-1185">Reference proteome</keyword>
<dbReference type="OrthoDB" id="8009671at2759"/>
<evidence type="ECO:0000256" key="2">
    <source>
        <dbReference type="ARBA" id="ARBA00022475"/>
    </source>
</evidence>
<feature type="transmembrane region" description="Helical" evidence="6">
    <location>
        <begin position="30"/>
        <end position="50"/>
    </location>
</feature>
<keyword evidence="2 6" id="KW-1003">Cell membrane</keyword>
<dbReference type="GO" id="GO:0007165">
    <property type="term" value="P:signal transduction"/>
    <property type="evidence" value="ECO:0007669"/>
    <property type="project" value="UniProtKB-KW"/>
</dbReference>
<feature type="transmembrane region" description="Helical" evidence="6">
    <location>
        <begin position="155"/>
        <end position="179"/>
    </location>
</feature>
<organism evidence="8 9">
    <name type="scientific">Drosophila busckii</name>
    <name type="common">Fruit fly</name>
    <dbReference type="NCBI Taxonomy" id="30019"/>
    <lineage>
        <taxon>Eukaryota</taxon>
        <taxon>Metazoa</taxon>
        <taxon>Ecdysozoa</taxon>
        <taxon>Arthropoda</taxon>
        <taxon>Hexapoda</taxon>
        <taxon>Insecta</taxon>
        <taxon>Pterygota</taxon>
        <taxon>Neoptera</taxon>
        <taxon>Endopterygota</taxon>
        <taxon>Diptera</taxon>
        <taxon>Brachycera</taxon>
        <taxon>Muscomorpha</taxon>
        <taxon>Ephydroidea</taxon>
        <taxon>Drosophilidae</taxon>
        <taxon>Drosophila</taxon>
    </lineage>
</organism>
<feature type="coiled-coil region" evidence="7">
    <location>
        <begin position="183"/>
        <end position="210"/>
    </location>
</feature>
<proteinExistence type="inferred from homology"/>
<accession>A0A0M4F4A1</accession>
<feature type="transmembrane region" description="Helical" evidence="6">
    <location>
        <begin position="237"/>
        <end position="261"/>
    </location>
</feature>
<feature type="transmembrane region" description="Helical" evidence="6">
    <location>
        <begin position="267"/>
        <end position="290"/>
    </location>
</feature>
<dbReference type="GO" id="GO:0005886">
    <property type="term" value="C:plasma membrane"/>
    <property type="evidence" value="ECO:0007669"/>
    <property type="project" value="UniProtKB-SubCell"/>
</dbReference>
<gene>
    <name evidence="8" type="ORF">Dbus_chr3Rg907</name>
</gene>
<dbReference type="Proteomes" id="UP000494163">
    <property type="component" value="Chromosome 3R"/>
</dbReference>
<evidence type="ECO:0000313" key="8">
    <source>
        <dbReference type="EMBL" id="ALC46157.1"/>
    </source>
</evidence>
<keyword evidence="3 6" id="KW-0812">Transmembrane</keyword>
<dbReference type="AlphaFoldDB" id="A0A0M4F4A1"/>